<accession>A0ABX1K1K0</accession>
<evidence type="ECO:0000256" key="1">
    <source>
        <dbReference type="SAM" id="MobiDB-lite"/>
    </source>
</evidence>
<dbReference type="PANTHER" id="PTHR41260">
    <property type="entry name" value="PROTEIN ECSC"/>
    <property type="match status" value="1"/>
</dbReference>
<name>A0ABX1K1K0_9CELL</name>
<gene>
    <name evidence="2" type="ORF">HGA02_09910</name>
</gene>
<comment type="caution">
    <text evidence="2">The sequence shown here is derived from an EMBL/GenBank/DDBJ whole genome shotgun (WGS) entry which is preliminary data.</text>
</comment>
<dbReference type="Pfam" id="PF12787">
    <property type="entry name" value="EcsC"/>
    <property type="match status" value="1"/>
</dbReference>
<dbReference type="EMBL" id="JAAXOY010000219">
    <property type="protein sequence ID" value="NKY39832.1"/>
    <property type="molecule type" value="Genomic_DNA"/>
</dbReference>
<evidence type="ECO:0000313" key="2">
    <source>
        <dbReference type="EMBL" id="NKY39832.1"/>
    </source>
</evidence>
<dbReference type="PANTHER" id="PTHR41260:SF1">
    <property type="entry name" value="PROTEIN ECSC"/>
    <property type="match status" value="1"/>
</dbReference>
<sequence>MNGMAMSDYERSAYQSLTAPPPDSRSLMPGWARDTASRVGRSVRTGAAKVPGSTVVADAYAKAAKGLTDFTTGNGIHSVSMERSIARYQKKGADVEKPEDILRLDLRRCDEMLPGRKRLHEVAALAEGAAASLLITGATVSSTVTGGTTAAVALTTVAADSVIVMAGLGRVVGEVAVAYGFDPNLPEEEVFALQVLGLGMAVGSGAKSTALASLSRLTQDMMRRATWTQLNEHVLVGVVNRAFATMGLRLTQKKLAQVVPVAGVLISSGVNLQLLHRVQDAAVQAYRLRFLTVKYGLAAVPSTALVLAGSDDAGDEEDVVEIDALLREAVEEAGTHPGESTAGDAADRQDD</sequence>
<organism evidence="2 3">
    <name type="scientific">Cellulomonas septica</name>
    <dbReference type="NCBI Taxonomy" id="285080"/>
    <lineage>
        <taxon>Bacteria</taxon>
        <taxon>Bacillati</taxon>
        <taxon>Actinomycetota</taxon>
        <taxon>Actinomycetes</taxon>
        <taxon>Micrococcales</taxon>
        <taxon>Cellulomonadaceae</taxon>
        <taxon>Cellulomonas</taxon>
    </lineage>
</organism>
<feature type="region of interest" description="Disordered" evidence="1">
    <location>
        <begin position="331"/>
        <end position="351"/>
    </location>
</feature>
<protein>
    <submittedName>
        <fullName evidence="2">EcsC family protein</fullName>
    </submittedName>
</protein>
<evidence type="ECO:0000313" key="3">
    <source>
        <dbReference type="Proteomes" id="UP000777774"/>
    </source>
</evidence>
<keyword evidence="3" id="KW-1185">Reference proteome</keyword>
<reference evidence="2 3" key="1">
    <citation type="submission" date="2020-04" db="EMBL/GenBank/DDBJ databases">
        <title>MicrobeNet Type strains.</title>
        <authorList>
            <person name="Nicholson A.C."/>
        </authorList>
    </citation>
    <scope>NUCLEOTIDE SEQUENCE [LARGE SCALE GENOMIC DNA]</scope>
    <source>
        <strain evidence="2 3">ATCC BAA-787</strain>
    </source>
</reference>
<dbReference type="InterPro" id="IPR024787">
    <property type="entry name" value="EcsC"/>
</dbReference>
<dbReference type="Proteomes" id="UP000777774">
    <property type="component" value="Unassembled WGS sequence"/>
</dbReference>
<proteinExistence type="predicted"/>